<evidence type="ECO:0000256" key="6">
    <source>
        <dbReference type="ARBA" id="ARBA00023288"/>
    </source>
</evidence>
<evidence type="ECO:0000256" key="2">
    <source>
        <dbReference type="ARBA" id="ARBA00022729"/>
    </source>
</evidence>
<keyword evidence="5" id="KW-0998">Cell outer membrane</keyword>
<dbReference type="EMBL" id="JAHLFE010000154">
    <property type="protein sequence ID" value="MBU3844700.1"/>
    <property type="molecule type" value="Genomic_DNA"/>
</dbReference>
<keyword evidence="2" id="KW-0732">Signal</keyword>
<reference evidence="7" key="1">
    <citation type="journal article" date="2021" name="PeerJ">
        <title>Extensive microbial diversity within the chicken gut microbiome revealed by metagenomics and culture.</title>
        <authorList>
            <person name="Gilroy R."/>
            <person name="Ravi A."/>
            <person name="Getino M."/>
            <person name="Pursley I."/>
            <person name="Horton D.L."/>
            <person name="Alikhan N.F."/>
            <person name="Baker D."/>
            <person name="Gharbi K."/>
            <person name="Hall N."/>
            <person name="Watson M."/>
            <person name="Adriaenssens E.M."/>
            <person name="Foster-Nyarko E."/>
            <person name="Jarju S."/>
            <person name="Secka A."/>
            <person name="Antonio M."/>
            <person name="Oren A."/>
            <person name="Chaudhuri R.R."/>
            <person name="La Ragione R."/>
            <person name="Hildebrand F."/>
            <person name="Pallen M.J."/>
        </authorList>
    </citation>
    <scope>NUCLEOTIDE SEQUENCE</scope>
    <source>
        <strain evidence="7">378</strain>
    </source>
</reference>
<evidence type="ECO:0000313" key="8">
    <source>
        <dbReference type="Proteomes" id="UP000733611"/>
    </source>
</evidence>
<dbReference type="Proteomes" id="UP000733611">
    <property type="component" value="Unassembled WGS sequence"/>
</dbReference>
<sequence>MFSFRGLAPALLLLSTLFLSSCGLKYDLYLPEDEANIQAQQPVSNATGDVSASFEKRD</sequence>
<gene>
    <name evidence="7" type="ORF">H9847_07545</name>
</gene>
<organism evidence="7 8">
    <name type="scientific">Candidatus Anaerobiospirillum pullicola</name>
    <dbReference type="NCBI Taxonomy" id="2838451"/>
    <lineage>
        <taxon>Bacteria</taxon>
        <taxon>Pseudomonadati</taxon>
        <taxon>Pseudomonadota</taxon>
        <taxon>Gammaproteobacteria</taxon>
        <taxon>Aeromonadales</taxon>
        <taxon>Succinivibrionaceae</taxon>
        <taxon>Anaerobiospirillum</taxon>
    </lineage>
</organism>
<keyword evidence="4" id="KW-0564">Palmitate</keyword>
<dbReference type="PROSITE" id="PS51257">
    <property type="entry name" value="PROKAR_LIPOPROTEIN"/>
    <property type="match status" value="1"/>
</dbReference>
<keyword evidence="3" id="KW-0472">Membrane</keyword>
<evidence type="ECO:0008006" key="9">
    <source>
        <dbReference type="Google" id="ProtNLM"/>
    </source>
</evidence>
<keyword evidence="6" id="KW-0449">Lipoprotein</keyword>
<evidence type="ECO:0000256" key="4">
    <source>
        <dbReference type="ARBA" id="ARBA00023139"/>
    </source>
</evidence>
<evidence type="ECO:0000256" key="1">
    <source>
        <dbReference type="ARBA" id="ARBA00004459"/>
    </source>
</evidence>
<comment type="subcellular location">
    <subcellularLocation>
        <location evidence="1">Cell outer membrane</location>
        <topology evidence="1">Lipid-anchor</topology>
    </subcellularLocation>
</comment>
<protein>
    <recommendedName>
        <fullName evidence="9">Lipoprotein</fullName>
    </recommendedName>
</protein>
<reference evidence="7" key="2">
    <citation type="submission" date="2021-04" db="EMBL/GenBank/DDBJ databases">
        <authorList>
            <person name="Gilroy R."/>
        </authorList>
    </citation>
    <scope>NUCLEOTIDE SEQUENCE</scope>
    <source>
        <strain evidence="7">378</strain>
    </source>
</reference>
<name>A0A948TH08_9GAMM</name>
<accession>A0A948TH08</accession>
<proteinExistence type="predicted"/>
<dbReference type="AlphaFoldDB" id="A0A948TH08"/>
<dbReference type="InterPro" id="IPR032831">
    <property type="entry name" value="LptM_cons"/>
</dbReference>
<evidence type="ECO:0000313" key="7">
    <source>
        <dbReference type="EMBL" id="MBU3844700.1"/>
    </source>
</evidence>
<evidence type="ECO:0000256" key="5">
    <source>
        <dbReference type="ARBA" id="ARBA00023237"/>
    </source>
</evidence>
<evidence type="ECO:0000256" key="3">
    <source>
        <dbReference type="ARBA" id="ARBA00023136"/>
    </source>
</evidence>
<comment type="caution">
    <text evidence="7">The sequence shown here is derived from an EMBL/GenBank/DDBJ whole genome shotgun (WGS) entry which is preliminary data.</text>
</comment>
<dbReference type="NCBIfam" id="NF047847">
    <property type="entry name" value="SS_mature_LptM"/>
    <property type="match status" value="1"/>
</dbReference>